<name>A0A095YBR8_9FIRM</name>
<feature type="transmembrane region" description="Helical" evidence="1">
    <location>
        <begin position="24"/>
        <end position="42"/>
    </location>
</feature>
<accession>A0A095YBR8</accession>
<dbReference type="Proteomes" id="UP000029579">
    <property type="component" value="Unassembled WGS sequence"/>
</dbReference>
<evidence type="ECO:0000313" key="2">
    <source>
        <dbReference type="EMBL" id="KGF04057.1"/>
    </source>
</evidence>
<keyword evidence="1" id="KW-0472">Membrane</keyword>
<comment type="caution">
    <text evidence="2">The sequence shown here is derived from an EMBL/GenBank/DDBJ whole genome shotgun (WGS) entry which is preliminary data.</text>
</comment>
<organism evidence="2 3">
    <name type="scientific">Anaerococcus lactolyticus S7-1-13</name>
    <dbReference type="NCBI Taxonomy" id="1284686"/>
    <lineage>
        <taxon>Bacteria</taxon>
        <taxon>Bacillati</taxon>
        <taxon>Bacillota</taxon>
        <taxon>Tissierellia</taxon>
        <taxon>Tissierellales</taxon>
        <taxon>Peptoniphilaceae</taxon>
        <taxon>Anaerococcus</taxon>
    </lineage>
</organism>
<dbReference type="RefSeq" id="WP_004827676.1">
    <property type="nucleotide sequence ID" value="NZ_JRMW01000034.1"/>
</dbReference>
<reference evidence="2 3" key="1">
    <citation type="submission" date="2014-07" db="EMBL/GenBank/DDBJ databases">
        <authorList>
            <person name="McCorrison J."/>
            <person name="Sanka R."/>
            <person name="Torralba M."/>
            <person name="Gillis M."/>
            <person name="Haft D.H."/>
            <person name="Methe B."/>
            <person name="Sutton G."/>
            <person name="Nelson K.E."/>
        </authorList>
    </citation>
    <scope>NUCLEOTIDE SEQUENCE [LARGE SCALE GENOMIC DNA]</scope>
    <source>
        <strain evidence="2 3">S7-1-13</strain>
    </source>
</reference>
<gene>
    <name evidence="2" type="ORF">HMPREF1630_05365</name>
</gene>
<proteinExistence type="predicted"/>
<keyword evidence="1" id="KW-0812">Transmembrane</keyword>
<keyword evidence="1" id="KW-1133">Transmembrane helix</keyword>
<evidence type="ECO:0000313" key="3">
    <source>
        <dbReference type="Proteomes" id="UP000029579"/>
    </source>
</evidence>
<dbReference type="AlphaFoldDB" id="A0A095YBR8"/>
<evidence type="ECO:0000256" key="1">
    <source>
        <dbReference type="SAM" id="Phobius"/>
    </source>
</evidence>
<protein>
    <submittedName>
        <fullName evidence="2">Uncharacterized protein</fullName>
    </submittedName>
</protein>
<dbReference type="EMBL" id="JRMW01000034">
    <property type="protein sequence ID" value="KGF04057.1"/>
    <property type="molecule type" value="Genomic_DNA"/>
</dbReference>
<sequence length="117" mass="13502">MISLAIVSYFILLVTMFFVKVPNYLPIIIGLGVFFYISFYYFKNERGRVQKYYTLKAFLLSTLISIIIILALGAIQSLTLGYDPTDALDIKVFKLYVTLCIFVVYTLIARIKYVKDL</sequence>
<feature type="transmembrane region" description="Helical" evidence="1">
    <location>
        <begin position="95"/>
        <end position="113"/>
    </location>
</feature>
<feature type="transmembrane region" description="Helical" evidence="1">
    <location>
        <begin position="54"/>
        <end position="75"/>
    </location>
</feature>